<dbReference type="PANTHER" id="PTHR10366:SF564">
    <property type="entry name" value="STEROL-4-ALPHA-CARBOXYLATE 3-DEHYDROGENASE, DECARBOXYLATING"/>
    <property type="match status" value="1"/>
</dbReference>
<evidence type="ECO:0000313" key="4">
    <source>
        <dbReference type="EMBL" id="RKP31498.1"/>
    </source>
</evidence>
<dbReference type="OrthoDB" id="2735536at2759"/>
<dbReference type="AlphaFoldDB" id="A0A4P9ZFA3"/>
<evidence type="ECO:0000256" key="1">
    <source>
        <dbReference type="ARBA" id="ARBA00023002"/>
    </source>
</evidence>
<proteinExistence type="inferred from homology"/>
<dbReference type="InterPro" id="IPR001509">
    <property type="entry name" value="Epimerase_deHydtase"/>
</dbReference>
<feature type="domain" description="NAD-dependent epimerase/dehydratase" evidence="3">
    <location>
        <begin position="4"/>
        <end position="256"/>
    </location>
</feature>
<organism evidence="4 5">
    <name type="scientific">Metschnikowia bicuspidata</name>
    <dbReference type="NCBI Taxonomy" id="27322"/>
    <lineage>
        <taxon>Eukaryota</taxon>
        <taxon>Fungi</taxon>
        <taxon>Dikarya</taxon>
        <taxon>Ascomycota</taxon>
        <taxon>Saccharomycotina</taxon>
        <taxon>Pichiomycetes</taxon>
        <taxon>Metschnikowiaceae</taxon>
        <taxon>Metschnikowia</taxon>
    </lineage>
</organism>
<dbReference type="SUPFAM" id="SSF51735">
    <property type="entry name" value="NAD(P)-binding Rossmann-fold domains"/>
    <property type="match status" value="1"/>
</dbReference>
<protein>
    <submittedName>
        <fullName evidence="4">NAD(P)-binding protein</fullName>
    </submittedName>
</protein>
<dbReference type="InterPro" id="IPR050425">
    <property type="entry name" value="NAD(P)_dehydrat-like"/>
</dbReference>
<dbReference type="Pfam" id="PF01370">
    <property type="entry name" value="Epimerase"/>
    <property type="match status" value="1"/>
</dbReference>
<dbReference type="Gene3D" id="3.40.50.720">
    <property type="entry name" value="NAD(P)-binding Rossmann-like Domain"/>
    <property type="match status" value="1"/>
</dbReference>
<dbReference type="GO" id="GO:0016616">
    <property type="term" value="F:oxidoreductase activity, acting on the CH-OH group of donors, NAD or NADP as acceptor"/>
    <property type="evidence" value="ECO:0007669"/>
    <property type="project" value="TreeGrafter"/>
</dbReference>
<evidence type="ECO:0000313" key="5">
    <source>
        <dbReference type="Proteomes" id="UP000268321"/>
    </source>
</evidence>
<keyword evidence="5" id="KW-1185">Reference proteome</keyword>
<dbReference type="FunFam" id="3.40.50.720:FF:000191">
    <property type="entry name" value="Methylglyoxal reductase (NADPH-dependent)"/>
    <property type="match status" value="1"/>
</dbReference>
<dbReference type="InterPro" id="IPR036291">
    <property type="entry name" value="NAD(P)-bd_dom_sf"/>
</dbReference>
<dbReference type="PANTHER" id="PTHR10366">
    <property type="entry name" value="NAD DEPENDENT EPIMERASE/DEHYDRATASE"/>
    <property type="match status" value="1"/>
</dbReference>
<sequence>MTTVFVSGTTGFIAQHIVKLLLEKSYRVVGSVRSTAKGQHLASLMKSEAFSFEVVENVEIPGAFDEALKKHPEVTVFLHTASPFHFNVTDVEAELLKPAVNGTKNALTAIKTYGPHVKKVVVTSSYAAISTFSKETDPNHVNDETSWNDITWQEAKVGVYMGYRGSKTFAEQAAWDFMKTEKPGFVINFVNPSYVFGPQAFDSEIKTSLNTSSEMLNGFLKLTPESAVPSMNGGFADVRDVAKAHLVAFEKGLSNERLLLNAGRFCGQDILDVINKRIPQLKGKVPVGQPGRGKEITAGLCKIVNDRTKAILGFSLIDLETSVVDSLTQILNKLKM</sequence>
<dbReference type="Proteomes" id="UP000268321">
    <property type="component" value="Unassembled WGS sequence"/>
</dbReference>
<dbReference type="EMBL" id="ML004441">
    <property type="protein sequence ID" value="RKP31498.1"/>
    <property type="molecule type" value="Genomic_DNA"/>
</dbReference>
<accession>A0A4P9ZFA3</accession>
<comment type="similarity">
    <text evidence="2">Belongs to the NAD(P)-dependent epimerase/dehydratase family. Dihydroflavonol-4-reductase subfamily.</text>
</comment>
<evidence type="ECO:0000256" key="2">
    <source>
        <dbReference type="ARBA" id="ARBA00023445"/>
    </source>
</evidence>
<evidence type="ECO:0000259" key="3">
    <source>
        <dbReference type="Pfam" id="PF01370"/>
    </source>
</evidence>
<name>A0A4P9ZFA3_9ASCO</name>
<keyword evidence="1" id="KW-0560">Oxidoreductase</keyword>
<gene>
    <name evidence="4" type="ORF">METBISCDRAFT_13907</name>
</gene>
<dbReference type="CDD" id="cd05227">
    <property type="entry name" value="AR_SDR_e"/>
    <property type="match status" value="1"/>
</dbReference>
<reference evidence="5" key="1">
    <citation type="journal article" date="2018" name="Nat. Microbiol.">
        <title>Leveraging single-cell genomics to expand the fungal tree of life.</title>
        <authorList>
            <person name="Ahrendt S.R."/>
            <person name="Quandt C.A."/>
            <person name="Ciobanu D."/>
            <person name="Clum A."/>
            <person name="Salamov A."/>
            <person name="Andreopoulos B."/>
            <person name="Cheng J.F."/>
            <person name="Woyke T."/>
            <person name="Pelin A."/>
            <person name="Henrissat B."/>
            <person name="Reynolds N.K."/>
            <person name="Benny G.L."/>
            <person name="Smith M.E."/>
            <person name="James T.Y."/>
            <person name="Grigoriev I.V."/>
        </authorList>
    </citation>
    <scope>NUCLEOTIDE SEQUENCE [LARGE SCALE GENOMIC DNA]</scope>
    <source>
        <strain evidence="5">Baker2002</strain>
    </source>
</reference>